<organism evidence="3 4">
    <name type="scientific">Volvox reticuliferus</name>
    <dbReference type="NCBI Taxonomy" id="1737510"/>
    <lineage>
        <taxon>Eukaryota</taxon>
        <taxon>Viridiplantae</taxon>
        <taxon>Chlorophyta</taxon>
        <taxon>core chlorophytes</taxon>
        <taxon>Chlorophyceae</taxon>
        <taxon>CS clade</taxon>
        <taxon>Chlamydomonadales</taxon>
        <taxon>Volvocaceae</taxon>
        <taxon>Volvox</taxon>
    </lineage>
</organism>
<dbReference type="GO" id="GO:0006629">
    <property type="term" value="P:lipid metabolic process"/>
    <property type="evidence" value="ECO:0007669"/>
    <property type="project" value="InterPro"/>
</dbReference>
<accession>A0A8J4G660</accession>
<evidence type="ECO:0000313" key="3">
    <source>
        <dbReference type="EMBL" id="GIM00853.1"/>
    </source>
</evidence>
<name>A0A8J4G660_9CHLO</name>
<proteinExistence type="predicted"/>
<dbReference type="Gene3D" id="3.40.50.1820">
    <property type="entry name" value="alpha/beta hydrolase"/>
    <property type="match status" value="1"/>
</dbReference>
<dbReference type="PANTHER" id="PTHR46023">
    <property type="entry name" value="LIPASE CLASS 3 PROTEIN-LIKE"/>
    <property type="match status" value="1"/>
</dbReference>
<feature type="domain" description="Fungal lipase-type" evidence="2">
    <location>
        <begin position="255"/>
        <end position="356"/>
    </location>
</feature>
<dbReference type="InterPro" id="IPR029058">
    <property type="entry name" value="AB_hydrolase_fold"/>
</dbReference>
<feature type="compositionally biased region" description="Polar residues" evidence="1">
    <location>
        <begin position="493"/>
        <end position="503"/>
    </location>
</feature>
<evidence type="ECO:0000313" key="4">
    <source>
        <dbReference type="Proteomes" id="UP000722791"/>
    </source>
</evidence>
<feature type="region of interest" description="Disordered" evidence="1">
    <location>
        <begin position="493"/>
        <end position="556"/>
    </location>
</feature>
<dbReference type="PANTHER" id="PTHR46023:SF6">
    <property type="entry name" value="LIPASE CLASS 3 FAMILY PROTEIN"/>
    <property type="match status" value="1"/>
</dbReference>
<gene>
    <name evidence="3" type="ORF">Vretimale_5750</name>
</gene>
<dbReference type="EMBL" id="BNCQ01000008">
    <property type="protein sequence ID" value="GIM00853.1"/>
    <property type="molecule type" value="Genomic_DNA"/>
</dbReference>
<feature type="compositionally biased region" description="Pro residues" evidence="1">
    <location>
        <begin position="527"/>
        <end position="556"/>
    </location>
</feature>
<dbReference type="InterPro" id="IPR002921">
    <property type="entry name" value="Fungal_lipase-type"/>
</dbReference>
<feature type="region of interest" description="Disordered" evidence="1">
    <location>
        <begin position="16"/>
        <end position="62"/>
    </location>
</feature>
<dbReference type="SUPFAM" id="SSF53474">
    <property type="entry name" value="alpha/beta-Hydrolases"/>
    <property type="match status" value="1"/>
</dbReference>
<protein>
    <recommendedName>
        <fullName evidence="2">Fungal lipase-type domain-containing protein</fullName>
    </recommendedName>
</protein>
<dbReference type="Proteomes" id="UP000722791">
    <property type="component" value="Unassembled WGS sequence"/>
</dbReference>
<dbReference type="Pfam" id="PF01764">
    <property type="entry name" value="Lipase_3"/>
    <property type="match status" value="1"/>
</dbReference>
<evidence type="ECO:0000259" key="2">
    <source>
        <dbReference type="Pfam" id="PF01764"/>
    </source>
</evidence>
<comment type="caution">
    <text evidence="3">The sequence shown here is derived from an EMBL/GenBank/DDBJ whole genome shotgun (WGS) entry which is preliminary data.</text>
</comment>
<dbReference type="AlphaFoldDB" id="A0A8J4G660"/>
<reference evidence="3" key="1">
    <citation type="journal article" date="2021" name="Proc. Natl. Acad. Sci. U.S.A.">
        <title>Three genomes in the algal genus Volvox reveal the fate of a haploid sex-determining region after a transition to homothallism.</title>
        <authorList>
            <person name="Yamamoto K."/>
            <person name="Hamaji T."/>
            <person name="Kawai-Toyooka H."/>
            <person name="Matsuzaki R."/>
            <person name="Takahashi F."/>
            <person name="Nishimura Y."/>
            <person name="Kawachi M."/>
            <person name="Noguchi H."/>
            <person name="Minakuchi Y."/>
            <person name="Umen J.G."/>
            <person name="Toyoda A."/>
            <person name="Nozaki H."/>
        </authorList>
    </citation>
    <scope>NUCLEOTIDE SEQUENCE</scope>
    <source>
        <strain evidence="3">NIES-3785</strain>
    </source>
</reference>
<evidence type="ECO:0000256" key="1">
    <source>
        <dbReference type="SAM" id="MobiDB-lite"/>
    </source>
</evidence>
<sequence length="891" mass="91303">MESLNEQEAMRVLQSAAALDATRSPGSRIPALGPGRLSVATHHQQKGQSLSGDSPPSPPQALAEDVWREMEETDCGQQKRHGDLDSWLDVFRATAGSLRNAWHSRETLTFESVAFGWLALARKHEPLPCAPPVTAGEEVTDADVLANWLSQARWAQAAYQLAAPASGPGGAAVNGVAEGAGCEDSPPEQRLVQFLELRSAADLLACCPGACGSRPAFFTAVHHESRTIRLVIRGGSSLPDLLNSTAAGTCALGPGFAHRGMLEAAQQLLEEEAGRLRAAMEAHPGYGLRCIGHSGGAGIAALLAVLVALEGQAGVERLGAPVGGMRATCFSPPAVVTSELAELYAGCIDSIVYNADLGSRCSSASLRRLANEMSIAAREALSRSELALALRRSGALGLASHVVAAALCRCPPAQDAPSFPAAPAPSLVSMSSRHTLMEGLSSLSTSLTRPPPAMTAAGSNALGGLAATAAHPELTIQTSLPGRRLYHLANLGPQTEVGSSSGTLPDPVVLKRSLSGGASPRHSAPLFPAPSAPPVPSPLGPPMPEPPRPPMPPPAAPPLPVAHSNVTLPPLIAIPSLAAGGVGPLAVGVGNVAASGRGVGFDSPRRQMPETHGSNGVLPPPPLVAAAAAAAAGVQSQHTAVVGATVGPTPPRRVLTSVSVDLKEPRLNIAATGVLLTQSDDGTAVAAGGGGGGSFPAAISPLQVPALPIPNGTVPLTGALPPPLPVLALLGPRRDVIPITDGASAAAAVQGPVITAGAALPPLPLPFLIAGVASQPHSPRVARHISHLDVYDLREQPELLPERSLRSIPQLPLSLPLQQLQQLQMLQGLRAGPDAYWTGGDVLAALLIPGTVYLIERRGKEARCVCDGRFWASQDRGSAPGKTLPNNNYNN</sequence>